<dbReference type="OrthoDB" id="184675at2759"/>
<dbReference type="InterPro" id="IPR029058">
    <property type="entry name" value="AB_hydrolase_fold"/>
</dbReference>
<dbReference type="GO" id="GO:0016020">
    <property type="term" value="C:membrane"/>
    <property type="evidence" value="ECO:0007669"/>
    <property type="project" value="UniProtKB-SubCell"/>
</dbReference>
<dbReference type="Pfam" id="PF19055">
    <property type="entry name" value="ABC2_membrane_7"/>
    <property type="match status" value="1"/>
</dbReference>
<dbReference type="EMBL" id="JAAPAO010000305">
    <property type="protein sequence ID" value="KAF4663827.1"/>
    <property type="molecule type" value="Genomic_DNA"/>
</dbReference>
<dbReference type="PANTHER" id="PTHR48042:SF11">
    <property type="entry name" value="ABC TRANSPORTER G FAMILY MEMBER 11"/>
    <property type="match status" value="1"/>
</dbReference>
<dbReference type="Pfam" id="PF01061">
    <property type="entry name" value="ABC2_membrane"/>
    <property type="match status" value="1"/>
</dbReference>
<dbReference type="Proteomes" id="UP000591131">
    <property type="component" value="Unassembled WGS sequence"/>
</dbReference>
<dbReference type="Pfam" id="PF00005">
    <property type="entry name" value="ABC_tran"/>
    <property type="match status" value="1"/>
</dbReference>
<comment type="similarity">
    <text evidence="2">Belongs to the ABC transporter superfamily. ABCG family. Eye pigment precursor importer (TC 3.A.1.204) subfamily.</text>
</comment>
<keyword evidence="3" id="KW-0813">Transport</keyword>
<proteinExistence type="inferred from homology"/>
<evidence type="ECO:0000313" key="12">
    <source>
        <dbReference type="Proteomes" id="UP000591131"/>
    </source>
</evidence>
<dbReference type="PANTHER" id="PTHR48042">
    <property type="entry name" value="ABC TRANSPORTER G FAMILY MEMBER 11"/>
    <property type="match status" value="1"/>
</dbReference>
<evidence type="ECO:0000256" key="8">
    <source>
        <dbReference type="ARBA" id="ARBA00023136"/>
    </source>
</evidence>
<sequence length="906" mass="100391">MTSYTRDPISKAERHSHSLEWSDLSFEVNRKTLLGKSLGIKKILKNVTGSAAPGEVVAIMGPSGSGKTSLLDILADRVSSGKITGEICLNKVTRTPISFRAVSAYVAQEDSLMGSFTVLETLRQSARLALPKRVSHEERERRVQHGIDIMGLRSCEHTLIGDVFRKGISGGQKRRVSVAIELLKIPSVLLLDEPTSGLDSASAFNIMEYLKKLAQEDQCTIIVTIHQPSSDIWQSLSKVCFLVEGNVVYFGPPDRVPEYFAAAGYPVPTFTNPAEHVMNLVNTDFPGHGDVQGLVERYRKIESEQAAANINVDEVQPSRTFTDKEIWTAVRPSKLQQFFALLIRNFQNNVRNPGIYWVRLVMYLILSFMIGTMYIRTNDSLTQMDQVPMLFYVQAFLVFMAVAVLPFFDEIRSVFARERSNSNVNVAVFVAANFLACVPGIALIALVSTAMVVGIAGLHSFGWFYLNLFLSMVVSESLMMLLGAATPHYIIGIALGAGIYGMFMLVCGFMVPSDRIPPGWKWVHYLAFHTYAFGAFMFAEFDGEPPLGDAILAQYNLEDTDLGLNMFPVPAKAIVTILAGGLASAVALRLGYHVCTRWLFYDRRATALVDGFAKRHQEHIKLVEIRPGRRIAVYENKSAATGAPALIFIHGSCARMQQFEGQIDFFASRGYRVLALDLYGCGASDKPDDASAYHTAQLKSDVVAFLEKFSTPGSVVIGHSYGAAMVLGLSTDEYLVSCLRLAGFVCISVPNAKTLATRGTVYLREKFNKPRWWLWLIRPWVGRQFRAMLLGPTASADLYRQEKEASARNPVYMYKAFYTQWDAGALIPKNHQGSQIDGLFIVGELDKVTPVEFTTASVEEASKGQPNRSFQVEVVKDAGHQVMQEFPATVNSKISDFLKAINFTPF</sequence>
<evidence type="ECO:0000256" key="2">
    <source>
        <dbReference type="ARBA" id="ARBA00005814"/>
    </source>
</evidence>
<feature type="transmembrane region" description="Helical" evidence="9">
    <location>
        <begin position="489"/>
        <end position="510"/>
    </location>
</feature>
<feature type="transmembrane region" description="Helical" evidence="9">
    <location>
        <begin position="387"/>
        <end position="408"/>
    </location>
</feature>
<feature type="transmembrane region" description="Helical" evidence="9">
    <location>
        <begin position="354"/>
        <end position="375"/>
    </location>
</feature>
<dbReference type="GO" id="GO:0140359">
    <property type="term" value="F:ABC-type transporter activity"/>
    <property type="evidence" value="ECO:0007669"/>
    <property type="project" value="InterPro"/>
</dbReference>
<dbReference type="InterPro" id="IPR017871">
    <property type="entry name" value="ABC_transporter-like_CS"/>
</dbReference>
<dbReference type="InterPro" id="IPR052215">
    <property type="entry name" value="Plant_ABCG"/>
</dbReference>
<dbReference type="GO" id="GO:0016887">
    <property type="term" value="F:ATP hydrolysis activity"/>
    <property type="evidence" value="ECO:0007669"/>
    <property type="project" value="InterPro"/>
</dbReference>
<dbReference type="AlphaFoldDB" id="A0A7J6LX37"/>
<dbReference type="SUPFAM" id="SSF53474">
    <property type="entry name" value="alpha/beta-Hydrolases"/>
    <property type="match status" value="1"/>
</dbReference>
<feature type="transmembrane region" description="Helical" evidence="9">
    <location>
        <begin position="428"/>
        <end position="456"/>
    </location>
</feature>
<evidence type="ECO:0000256" key="9">
    <source>
        <dbReference type="SAM" id="Phobius"/>
    </source>
</evidence>
<dbReference type="InterPro" id="IPR043926">
    <property type="entry name" value="ABCG_dom"/>
</dbReference>
<dbReference type="PRINTS" id="PR00111">
    <property type="entry name" value="ABHYDROLASE"/>
</dbReference>
<keyword evidence="7 9" id="KW-1133">Transmembrane helix</keyword>
<protein>
    <recommendedName>
        <fullName evidence="10">ABC transporter domain-containing protein</fullName>
    </recommendedName>
</protein>
<dbReference type="PRINTS" id="PR00412">
    <property type="entry name" value="EPOXHYDRLASE"/>
</dbReference>
<keyword evidence="4 9" id="KW-0812">Transmembrane</keyword>
<dbReference type="InterPro" id="IPR000639">
    <property type="entry name" value="Epox_hydrolase-like"/>
</dbReference>
<keyword evidence="5" id="KW-0547">Nucleotide-binding</keyword>
<feature type="transmembrane region" description="Helical" evidence="9">
    <location>
        <begin position="573"/>
        <end position="595"/>
    </location>
</feature>
<feature type="domain" description="ABC transporter" evidence="10">
    <location>
        <begin position="19"/>
        <end position="269"/>
    </location>
</feature>
<keyword evidence="12" id="KW-1185">Reference proteome</keyword>
<dbReference type="SUPFAM" id="SSF52540">
    <property type="entry name" value="P-loop containing nucleoside triphosphate hydrolases"/>
    <property type="match status" value="1"/>
</dbReference>
<feature type="transmembrane region" description="Helical" evidence="9">
    <location>
        <begin position="463"/>
        <end position="483"/>
    </location>
</feature>
<organism evidence="11 12">
    <name type="scientific">Perkinsus chesapeaki</name>
    <name type="common">Clam parasite</name>
    <name type="synonym">Perkinsus andrewsi</name>
    <dbReference type="NCBI Taxonomy" id="330153"/>
    <lineage>
        <taxon>Eukaryota</taxon>
        <taxon>Sar</taxon>
        <taxon>Alveolata</taxon>
        <taxon>Perkinsozoa</taxon>
        <taxon>Perkinsea</taxon>
        <taxon>Perkinsida</taxon>
        <taxon>Perkinsidae</taxon>
        <taxon>Perkinsus</taxon>
    </lineage>
</organism>
<evidence type="ECO:0000256" key="3">
    <source>
        <dbReference type="ARBA" id="ARBA00022448"/>
    </source>
</evidence>
<keyword evidence="8 9" id="KW-0472">Membrane</keyword>
<evidence type="ECO:0000259" key="10">
    <source>
        <dbReference type="PROSITE" id="PS50893"/>
    </source>
</evidence>
<dbReference type="PROSITE" id="PS00211">
    <property type="entry name" value="ABC_TRANSPORTER_1"/>
    <property type="match status" value="1"/>
</dbReference>
<dbReference type="InterPro" id="IPR027417">
    <property type="entry name" value="P-loop_NTPase"/>
</dbReference>
<comment type="caution">
    <text evidence="11">The sequence shown here is derived from an EMBL/GenBank/DDBJ whole genome shotgun (WGS) entry which is preliminary data.</text>
</comment>
<reference evidence="11 12" key="1">
    <citation type="submission" date="2020-04" db="EMBL/GenBank/DDBJ databases">
        <title>Perkinsus chesapeaki whole genome sequence.</title>
        <authorList>
            <person name="Bogema D.R."/>
        </authorList>
    </citation>
    <scope>NUCLEOTIDE SEQUENCE [LARGE SCALE GENOMIC DNA]</scope>
    <source>
        <strain evidence="11">ATCC PRA-425</strain>
    </source>
</reference>
<gene>
    <name evidence="11" type="ORF">FOL47_005536</name>
</gene>
<evidence type="ECO:0000256" key="6">
    <source>
        <dbReference type="ARBA" id="ARBA00022840"/>
    </source>
</evidence>
<dbReference type="CDD" id="cd03213">
    <property type="entry name" value="ABCG_EPDR"/>
    <property type="match status" value="1"/>
</dbReference>
<dbReference type="InterPro" id="IPR013525">
    <property type="entry name" value="ABC2_TM"/>
</dbReference>
<dbReference type="PROSITE" id="PS50893">
    <property type="entry name" value="ABC_TRANSPORTER_2"/>
    <property type="match status" value="1"/>
</dbReference>
<dbReference type="Gene3D" id="3.40.50.300">
    <property type="entry name" value="P-loop containing nucleotide triphosphate hydrolases"/>
    <property type="match status" value="1"/>
</dbReference>
<comment type="subcellular location">
    <subcellularLocation>
        <location evidence="1">Membrane</location>
        <topology evidence="1">Multi-pass membrane protein</topology>
    </subcellularLocation>
</comment>
<accession>A0A7J6LX37</accession>
<dbReference type="GO" id="GO:0005524">
    <property type="term" value="F:ATP binding"/>
    <property type="evidence" value="ECO:0007669"/>
    <property type="project" value="UniProtKB-KW"/>
</dbReference>
<dbReference type="InterPro" id="IPR003439">
    <property type="entry name" value="ABC_transporter-like_ATP-bd"/>
</dbReference>
<name>A0A7J6LX37_PERCH</name>
<dbReference type="Gene3D" id="3.40.50.1820">
    <property type="entry name" value="alpha/beta hydrolase"/>
    <property type="match status" value="1"/>
</dbReference>
<dbReference type="InterPro" id="IPR000073">
    <property type="entry name" value="AB_hydrolase_1"/>
</dbReference>
<evidence type="ECO:0000256" key="1">
    <source>
        <dbReference type="ARBA" id="ARBA00004141"/>
    </source>
</evidence>
<keyword evidence="6" id="KW-0067">ATP-binding</keyword>
<dbReference type="SMART" id="SM00382">
    <property type="entry name" value="AAA"/>
    <property type="match status" value="1"/>
</dbReference>
<evidence type="ECO:0000313" key="11">
    <source>
        <dbReference type="EMBL" id="KAF4663827.1"/>
    </source>
</evidence>
<evidence type="ECO:0000256" key="5">
    <source>
        <dbReference type="ARBA" id="ARBA00022741"/>
    </source>
</evidence>
<dbReference type="Pfam" id="PF12697">
    <property type="entry name" value="Abhydrolase_6"/>
    <property type="match status" value="1"/>
</dbReference>
<dbReference type="InterPro" id="IPR003593">
    <property type="entry name" value="AAA+_ATPase"/>
</dbReference>
<evidence type="ECO:0000256" key="7">
    <source>
        <dbReference type="ARBA" id="ARBA00022989"/>
    </source>
</evidence>
<evidence type="ECO:0000256" key="4">
    <source>
        <dbReference type="ARBA" id="ARBA00022692"/>
    </source>
</evidence>